<name>A0A5B7F890_PORTR</name>
<feature type="compositionally biased region" description="Basic residues" evidence="1">
    <location>
        <begin position="62"/>
        <end position="71"/>
    </location>
</feature>
<feature type="region of interest" description="Disordered" evidence="1">
    <location>
        <begin position="44"/>
        <end position="71"/>
    </location>
</feature>
<reference evidence="2 3" key="1">
    <citation type="submission" date="2019-05" db="EMBL/GenBank/DDBJ databases">
        <title>Another draft genome of Portunus trituberculatus and its Hox gene families provides insights of decapod evolution.</title>
        <authorList>
            <person name="Jeong J.-H."/>
            <person name="Song I."/>
            <person name="Kim S."/>
            <person name="Choi T."/>
            <person name="Kim D."/>
            <person name="Ryu S."/>
            <person name="Kim W."/>
        </authorList>
    </citation>
    <scope>NUCLEOTIDE SEQUENCE [LARGE SCALE GENOMIC DNA]</scope>
    <source>
        <tissue evidence="2">Muscle</tissue>
    </source>
</reference>
<accession>A0A5B7F890</accession>
<organism evidence="2 3">
    <name type="scientific">Portunus trituberculatus</name>
    <name type="common">Swimming crab</name>
    <name type="synonym">Neptunus trituberculatus</name>
    <dbReference type="NCBI Taxonomy" id="210409"/>
    <lineage>
        <taxon>Eukaryota</taxon>
        <taxon>Metazoa</taxon>
        <taxon>Ecdysozoa</taxon>
        <taxon>Arthropoda</taxon>
        <taxon>Crustacea</taxon>
        <taxon>Multicrustacea</taxon>
        <taxon>Malacostraca</taxon>
        <taxon>Eumalacostraca</taxon>
        <taxon>Eucarida</taxon>
        <taxon>Decapoda</taxon>
        <taxon>Pleocyemata</taxon>
        <taxon>Brachyura</taxon>
        <taxon>Eubrachyura</taxon>
        <taxon>Portunoidea</taxon>
        <taxon>Portunidae</taxon>
        <taxon>Portuninae</taxon>
        <taxon>Portunus</taxon>
    </lineage>
</organism>
<dbReference type="AlphaFoldDB" id="A0A5B7F890"/>
<comment type="caution">
    <text evidence="2">The sequence shown here is derived from an EMBL/GenBank/DDBJ whole genome shotgun (WGS) entry which is preliminary data.</text>
</comment>
<evidence type="ECO:0000313" key="2">
    <source>
        <dbReference type="EMBL" id="MPC40764.1"/>
    </source>
</evidence>
<protein>
    <submittedName>
        <fullName evidence="2">Uncharacterized protein</fullName>
    </submittedName>
</protein>
<keyword evidence="3" id="KW-1185">Reference proteome</keyword>
<evidence type="ECO:0000313" key="3">
    <source>
        <dbReference type="Proteomes" id="UP000324222"/>
    </source>
</evidence>
<dbReference type="EMBL" id="VSRR010004806">
    <property type="protein sequence ID" value="MPC40764.1"/>
    <property type="molecule type" value="Genomic_DNA"/>
</dbReference>
<evidence type="ECO:0000256" key="1">
    <source>
        <dbReference type="SAM" id="MobiDB-lite"/>
    </source>
</evidence>
<gene>
    <name evidence="2" type="ORF">E2C01_034331</name>
</gene>
<proteinExistence type="predicted"/>
<dbReference type="Proteomes" id="UP000324222">
    <property type="component" value="Unassembled WGS sequence"/>
</dbReference>
<feature type="compositionally biased region" description="Basic and acidic residues" evidence="1">
    <location>
        <begin position="47"/>
        <end position="61"/>
    </location>
</feature>
<sequence>MTPEDPNSTLPSRPHLFPRRGTTCYLAPQGPMGTRLCDVMTLEEEGASSKEGRVRTTEKTGIKKARKLARK</sequence>